<gene>
    <name evidence="2" type="ORF">DNG_00086</name>
</gene>
<sequence>MSRDYISGIVRRASETPPDDSSKRFVSREALIRDLDKQTVTSLLQTSFPEGSDDANALAMDFVAAAAYISPPKGACKCRRPRCTGARIIFVTLSLIAREDCIGAFFRSEICDYDLPYSVKRTPLAHHGGLPSDPQTHLAACEGAISTPPPESQQWSEKEKQLFCHFQWTMLSPYIENTKLADIKTENFNAEACLPWSEYGDTLQEECDDTLEDDDQCNLSPSFIRKVKISREHNNFGDRYLALKGQRSRVLGWDTFDEEVSGYRRTAVPHENIVTLLAAFKHSGSNHILLPWAEGGNLEDLWKKYSKPQEPGPAPQIPLWCTSDWVWNQCRGLADGLSFIHGFQAAPGVVPQLHADIQPRNILCFETKGHDGNPSYTLKITDFEFSVPFTKPGAIVKIPIGHEAPTYHPPENWKYEKVRKQRVHRVSQNWDVWCLGCVYLEFLSWFLYGHEKGVDRFADERMAEVHEKDALEMLNSKRKDQAFFRVMLESPPLIKYLFHSRRKSVGNTSDYNGTTERTE</sequence>
<dbReference type="InterPro" id="IPR000719">
    <property type="entry name" value="Prot_kinase_dom"/>
</dbReference>
<evidence type="ECO:0000259" key="1">
    <source>
        <dbReference type="PROSITE" id="PS50011"/>
    </source>
</evidence>
<dbReference type="InterPro" id="IPR011009">
    <property type="entry name" value="Kinase-like_dom_sf"/>
</dbReference>
<evidence type="ECO:0000313" key="3">
    <source>
        <dbReference type="Proteomes" id="UP001187682"/>
    </source>
</evidence>
<dbReference type="GO" id="GO:0005524">
    <property type="term" value="F:ATP binding"/>
    <property type="evidence" value="ECO:0007669"/>
    <property type="project" value="InterPro"/>
</dbReference>
<dbReference type="GO" id="GO:0004674">
    <property type="term" value="F:protein serine/threonine kinase activity"/>
    <property type="evidence" value="ECO:0007669"/>
    <property type="project" value="TreeGrafter"/>
</dbReference>
<dbReference type="EMBL" id="ONZQ02000001">
    <property type="protein sequence ID" value="SPN96563.1"/>
    <property type="molecule type" value="Genomic_DNA"/>
</dbReference>
<proteinExistence type="predicted"/>
<dbReference type="PANTHER" id="PTHR24359">
    <property type="entry name" value="SERINE/THREONINE-PROTEIN KINASE SBK1"/>
    <property type="match status" value="1"/>
</dbReference>
<dbReference type="Proteomes" id="UP001187682">
    <property type="component" value="Unassembled WGS sequence"/>
</dbReference>
<protein>
    <recommendedName>
        <fullName evidence="1">Protein kinase domain-containing protein</fullName>
    </recommendedName>
</protein>
<dbReference type="Gene3D" id="1.10.510.10">
    <property type="entry name" value="Transferase(Phosphotransferase) domain 1"/>
    <property type="match status" value="1"/>
</dbReference>
<dbReference type="SMART" id="SM00220">
    <property type="entry name" value="S_TKc"/>
    <property type="match status" value="1"/>
</dbReference>
<dbReference type="AlphaFoldDB" id="A0AAE8MQL1"/>
<dbReference type="Pfam" id="PF00069">
    <property type="entry name" value="Pkinase"/>
    <property type="match status" value="1"/>
</dbReference>
<dbReference type="PROSITE" id="PS50011">
    <property type="entry name" value="PROTEIN_KINASE_DOM"/>
    <property type="match status" value="1"/>
</dbReference>
<evidence type="ECO:0000313" key="2">
    <source>
        <dbReference type="EMBL" id="SPN96563.1"/>
    </source>
</evidence>
<dbReference type="PANTHER" id="PTHR24359:SF1">
    <property type="entry name" value="INHIBITOR OF NUCLEAR FACTOR KAPPA-B KINASE EPSILON SUBUNIT HOMOLOG 1-RELATED"/>
    <property type="match status" value="1"/>
</dbReference>
<accession>A0AAE8MQL1</accession>
<feature type="domain" description="Protein kinase" evidence="1">
    <location>
        <begin position="188"/>
        <end position="519"/>
    </location>
</feature>
<dbReference type="SUPFAM" id="SSF56112">
    <property type="entry name" value="Protein kinase-like (PK-like)"/>
    <property type="match status" value="1"/>
</dbReference>
<comment type="caution">
    <text evidence="2">The sequence shown here is derived from an EMBL/GenBank/DDBJ whole genome shotgun (WGS) entry which is preliminary data.</text>
</comment>
<keyword evidence="3" id="KW-1185">Reference proteome</keyword>
<name>A0AAE8MQL1_9PEZI</name>
<organism evidence="2 3">
    <name type="scientific">Cephalotrichum gorgonifer</name>
    <dbReference type="NCBI Taxonomy" id="2041049"/>
    <lineage>
        <taxon>Eukaryota</taxon>
        <taxon>Fungi</taxon>
        <taxon>Dikarya</taxon>
        <taxon>Ascomycota</taxon>
        <taxon>Pezizomycotina</taxon>
        <taxon>Sordariomycetes</taxon>
        <taxon>Hypocreomycetidae</taxon>
        <taxon>Microascales</taxon>
        <taxon>Microascaceae</taxon>
        <taxon>Cephalotrichum</taxon>
    </lineage>
</organism>
<reference evidence="2" key="1">
    <citation type="submission" date="2018-03" db="EMBL/GenBank/DDBJ databases">
        <authorList>
            <person name="Guldener U."/>
        </authorList>
    </citation>
    <scope>NUCLEOTIDE SEQUENCE</scope>
</reference>